<organism evidence="2 3">
    <name type="scientific">Cellulomonas septica</name>
    <dbReference type="NCBI Taxonomy" id="285080"/>
    <lineage>
        <taxon>Bacteria</taxon>
        <taxon>Bacillati</taxon>
        <taxon>Actinomycetota</taxon>
        <taxon>Actinomycetes</taxon>
        <taxon>Micrococcales</taxon>
        <taxon>Cellulomonadaceae</taxon>
        <taxon>Cellulomonas</taxon>
    </lineage>
</organism>
<comment type="caution">
    <text evidence="2">The sequence shown here is derived from an EMBL/GenBank/DDBJ whole genome shotgun (WGS) entry which is preliminary data.</text>
</comment>
<name>A0ABX1K1W7_9CELL</name>
<keyword evidence="1" id="KW-0812">Transmembrane</keyword>
<evidence type="ECO:0000313" key="2">
    <source>
        <dbReference type="EMBL" id="NKY39952.1"/>
    </source>
</evidence>
<dbReference type="RefSeq" id="WP_168678965.1">
    <property type="nucleotide sequence ID" value="NZ_JAAXOY010000240.1"/>
</dbReference>
<keyword evidence="1" id="KW-0472">Membrane</keyword>
<evidence type="ECO:0000256" key="1">
    <source>
        <dbReference type="SAM" id="Phobius"/>
    </source>
</evidence>
<accession>A0ABX1K1W7</accession>
<proteinExistence type="predicted"/>
<protein>
    <submittedName>
        <fullName evidence="2">Uncharacterized protein</fullName>
    </submittedName>
</protein>
<dbReference type="Proteomes" id="UP000777774">
    <property type="component" value="Unassembled WGS sequence"/>
</dbReference>
<reference evidence="2 3" key="1">
    <citation type="submission" date="2020-04" db="EMBL/GenBank/DDBJ databases">
        <title>MicrobeNet Type strains.</title>
        <authorList>
            <person name="Nicholson A.C."/>
        </authorList>
    </citation>
    <scope>NUCLEOTIDE SEQUENCE [LARGE SCALE GENOMIC DNA]</scope>
    <source>
        <strain evidence="2 3">ATCC BAA-787</strain>
    </source>
</reference>
<keyword evidence="1" id="KW-1133">Transmembrane helix</keyword>
<gene>
    <name evidence="2" type="ORF">HGA02_10540</name>
</gene>
<sequence>MGEHVWRRGRAQVAVLAAVLAVMVAGSALVGVCVLLTTAAPQRALQLAMSDAPAPDVQVGVALGFPE</sequence>
<keyword evidence="3" id="KW-1185">Reference proteome</keyword>
<evidence type="ECO:0000313" key="3">
    <source>
        <dbReference type="Proteomes" id="UP000777774"/>
    </source>
</evidence>
<dbReference type="EMBL" id="JAAXOY010000240">
    <property type="protein sequence ID" value="NKY39952.1"/>
    <property type="molecule type" value="Genomic_DNA"/>
</dbReference>
<feature type="non-terminal residue" evidence="2">
    <location>
        <position position="67"/>
    </location>
</feature>
<feature type="transmembrane region" description="Helical" evidence="1">
    <location>
        <begin position="12"/>
        <end position="36"/>
    </location>
</feature>